<evidence type="ECO:0000313" key="5">
    <source>
        <dbReference type="Proteomes" id="UP000095767"/>
    </source>
</evidence>
<keyword evidence="2" id="KW-0732">Signal</keyword>
<proteinExistence type="inferred from homology"/>
<name>A0A1E5UUD9_9POAL</name>
<feature type="domain" description="EF-hand" evidence="3">
    <location>
        <begin position="33"/>
        <end position="68"/>
    </location>
</feature>
<dbReference type="AlphaFoldDB" id="A0A1E5UUD9"/>
<dbReference type="Proteomes" id="UP000095767">
    <property type="component" value="Unassembled WGS sequence"/>
</dbReference>
<gene>
    <name evidence="4" type="ORF">BAE44_0022497</name>
</gene>
<feature type="chain" id="PRO_5009187377" evidence="2">
    <location>
        <begin position="29"/>
        <end position="342"/>
    </location>
</feature>
<dbReference type="OrthoDB" id="640742at2759"/>
<dbReference type="GO" id="GO:0004497">
    <property type="term" value="F:monooxygenase activity"/>
    <property type="evidence" value="ECO:0007669"/>
    <property type="project" value="TreeGrafter"/>
</dbReference>
<dbReference type="InterPro" id="IPR007736">
    <property type="entry name" value="Caleosin-related"/>
</dbReference>
<dbReference type="STRING" id="888268.A0A1E5UUD9"/>
<evidence type="ECO:0000313" key="4">
    <source>
        <dbReference type="EMBL" id="OEL16483.1"/>
    </source>
</evidence>
<dbReference type="InterPro" id="IPR002048">
    <property type="entry name" value="EF_hand_dom"/>
</dbReference>
<dbReference type="EMBL" id="LWDX02062838">
    <property type="protein sequence ID" value="OEL16483.1"/>
    <property type="molecule type" value="Genomic_DNA"/>
</dbReference>
<accession>A0A1E5UUD9</accession>
<dbReference type="PANTHER" id="PTHR31495:SF4">
    <property type="entry name" value="OS06G0254600 PROTEIN"/>
    <property type="match status" value="1"/>
</dbReference>
<dbReference type="PROSITE" id="PS51257">
    <property type="entry name" value="PROKAR_LIPOPROTEIN"/>
    <property type="match status" value="1"/>
</dbReference>
<evidence type="ECO:0000259" key="3">
    <source>
        <dbReference type="PROSITE" id="PS50222"/>
    </source>
</evidence>
<keyword evidence="5" id="KW-1185">Reference proteome</keyword>
<dbReference type="PROSITE" id="PS50222">
    <property type="entry name" value="EF_HAND_2"/>
    <property type="match status" value="1"/>
</dbReference>
<dbReference type="PROSITE" id="PS00018">
    <property type="entry name" value="EF_HAND_1"/>
    <property type="match status" value="1"/>
</dbReference>
<sequence>MAGRRRLPAAAVTVLLFVWVLSCGHVEASIDFANMTALQKHAEYFDRDKDGIITPSEIFEGYVAIGCDAEFARATAASISAGVGPITSPVDAPLPHLSIYIEYIHRAMHGSDTGAYDAEGRFVPEKLEEIFTKHAKVRPDALTSMEVEEMILANRDPLDPQSWGAPVREWGLIYKLASDKEGFLHKDSVRGYVAIGCDVAFSRTMASAVSAGVGPITSPVDAPLPHLSVYIEYIHKAMHGSDTGALDAKGRFVLEKFEEIFTKHAKVRSDALTSMEIEEMIIANRDPLDPQSWAAPEGEWRLIYKLASDKKGFLHKDSVRGIYDGKVFYKLEEQRTSPRSDM</sequence>
<dbReference type="GO" id="GO:0005509">
    <property type="term" value="F:calcium ion binding"/>
    <property type="evidence" value="ECO:0007669"/>
    <property type="project" value="InterPro"/>
</dbReference>
<evidence type="ECO:0000256" key="1">
    <source>
        <dbReference type="ARBA" id="ARBA00006765"/>
    </source>
</evidence>
<comment type="caution">
    <text evidence="4">The sequence shown here is derived from an EMBL/GenBank/DDBJ whole genome shotgun (WGS) entry which is preliminary data.</text>
</comment>
<organism evidence="4 5">
    <name type="scientific">Dichanthelium oligosanthes</name>
    <dbReference type="NCBI Taxonomy" id="888268"/>
    <lineage>
        <taxon>Eukaryota</taxon>
        <taxon>Viridiplantae</taxon>
        <taxon>Streptophyta</taxon>
        <taxon>Embryophyta</taxon>
        <taxon>Tracheophyta</taxon>
        <taxon>Spermatophyta</taxon>
        <taxon>Magnoliopsida</taxon>
        <taxon>Liliopsida</taxon>
        <taxon>Poales</taxon>
        <taxon>Poaceae</taxon>
        <taxon>PACMAD clade</taxon>
        <taxon>Panicoideae</taxon>
        <taxon>Panicodae</taxon>
        <taxon>Paniceae</taxon>
        <taxon>Dichantheliinae</taxon>
        <taxon>Dichanthelium</taxon>
    </lineage>
</organism>
<dbReference type="InterPro" id="IPR018247">
    <property type="entry name" value="EF_Hand_1_Ca_BS"/>
</dbReference>
<evidence type="ECO:0000256" key="2">
    <source>
        <dbReference type="SAM" id="SignalP"/>
    </source>
</evidence>
<reference evidence="4 5" key="1">
    <citation type="submission" date="2016-09" db="EMBL/GenBank/DDBJ databases">
        <title>The draft genome of Dichanthelium oligosanthes: A C3 panicoid grass species.</title>
        <authorList>
            <person name="Studer A.J."/>
            <person name="Schnable J.C."/>
            <person name="Brutnell T.P."/>
        </authorList>
    </citation>
    <scope>NUCLEOTIDE SEQUENCE [LARGE SCALE GENOMIC DNA]</scope>
    <source>
        <strain evidence="5">cv. Kellogg 1175</strain>
        <tissue evidence="4">Leaf</tissue>
    </source>
</reference>
<dbReference type="PANTHER" id="PTHR31495">
    <property type="entry name" value="PEROXYGENASE 3-RELATED"/>
    <property type="match status" value="1"/>
</dbReference>
<dbReference type="Pfam" id="PF05042">
    <property type="entry name" value="Caleosin"/>
    <property type="match status" value="1"/>
</dbReference>
<comment type="similarity">
    <text evidence="1">Belongs to the caleosin family.</text>
</comment>
<feature type="signal peptide" evidence="2">
    <location>
        <begin position="1"/>
        <end position="28"/>
    </location>
</feature>
<protein>
    <submittedName>
        <fullName evidence="4">Putative peroxygenase 4</fullName>
    </submittedName>
</protein>